<comment type="cofactor">
    <cofactor evidence="13">
        <name>Zn(2+)</name>
        <dbReference type="ChEBI" id="CHEBI:29105"/>
    </cofactor>
    <text evidence="13">Binds 1 zinc ion per subunit.</text>
</comment>
<evidence type="ECO:0000256" key="11">
    <source>
        <dbReference type="ARBA" id="ARBA00023146"/>
    </source>
</evidence>
<dbReference type="Gene3D" id="3.10.20.30">
    <property type="match status" value="1"/>
</dbReference>
<keyword evidence="4 13" id="KW-0436">Ligase</keyword>
<dbReference type="Gene3D" id="3.30.54.20">
    <property type="match status" value="1"/>
</dbReference>
<comment type="subunit">
    <text evidence="13">Homodimer.</text>
</comment>
<dbReference type="Pfam" id="PF00587">
    <property type="entry name" value="tRNA-synt_2b"/>
    <property type="match status" value="1"/>
</dbReference>
<dbReference type="KEGG" id="dao:Desac_2309"/>
<dbReference type="OrthoDB" id="9802304at2"/>
<comment type="subcellular location">
    <subcellularLocation>
        <location evidence="13">Cytoplasm</location>
    </subcellularLocation>
</comment>
<dbReference type="SUPFAM" id="SSF52954">
    <property type="entry name" value="Class II aaRS ABD-related"/>
    <property type="match status" value="1"/>
</dbReference>
<gene>
    <name evidence="13" type="primary">thrS</name>
    <name evidence="16" type="ordered locus">Desac_2309</name>
</gene>
<dbReference type="PROSITE" id="PS51880">
    <property type="entry name" value="TGS"/>
    <property type="match status" value="1"/>
</dbReference>
<dbReference type="SUPFAM" id="SSF55681">
    <property type="entry name" value="Class II aaRS and biotin synthetases"/>
    <property type="match status" value="1"/>
</dbReference>
<dbReference type="CDD" id="cd01667">
    <property type="entry name" value="TGS_ThrRS"/>
    <property type="match status" value="1"/>
</dbReference>
<dbReference type="InterPro" id="IPR012675">
    <property type="entry name" value="Beta-grasp_dom_sf"/>
</dbReference>
<dbReference type="CDD" id="cd00860">
    <property type="entry name" value="ThrRS_anticodon"/>
    <property type="match status" value="1"/>
</dbReference>
<dbReference type="GO" id="GO:0046872">
    <property type="term" value="F:metal ion binding"/>
    <property type="evidence" value="ECO:0007669"/>
    <property type="project" value="UniProtKB-KW"/>
</dbReference>
<dbReference type="NCBIfam" id="TIGR00418">
    <property type="entry name" value="thrS"/>
    <property type="match status" value="1"/>
</dbReference>
<dbReference type="eggNOG" id="COG0441">
    <property type="taxonomic scope" value="Bacteria"/>
</dbReference>
<dbReference type="InterPro" id="IPR012947">
    <property type="entry name" value="tRNA_SAD"/>
</dbReference>
<dbReference type="FunFam" id="3.30.930.10:FF:000002">
    <property type="entry name" value="Threonine--tRNA ligase"/>
    <property type="match status" value="1"/>
</dbReference>
<dbReference type="Proteomes" id="UP000000483">
    <property type="component" value="Chromosome"/>
</dbReference>
<dbReference type="PANTHER" id="PTHR11451">
    <property type="entry name" value="THREONINE-TRNA LIGASE"/>
    <property type="match status" value="1"/>
</dbReference>
<feature type="binding site" evidence="13">
    <location>
        <position position="335"/>
    </location>
    <ligand>
        <name>Zn(2+)</name>
        <dbReference type="ChEBI" id="CHEBI:29105"/>
        <note>catalytic</note>
    </ligand>
</feature>
<dbReference type="FunFam" id="3.40.50.800:FF:000001">
    <property type="entry name" value="Threonine--tRNA ligase"/>
    <property type="match status" value="1"/>
</dbReference>
<dbReference type="SUPFAM" id="SSF55186">
    <property type="entry name" value="ThrRS/AlaRS common domain"/>
    <property type="match status" value="1"/>
</dbReference>
<dbReference type="GO" id="GO:0005524">
    <property type="term" value="F:ATP binding"/>
    <property type="evidence" value="ECO:0007669"/>
    <property type="project" value="UniProtKB-UniRule"/>
</dbReference>
<dbReference type="InterPro" id="IPR002320">
    <property type="entry name" value="Thr-tRNA-ligase_IIa"/>
</dbReference>
<keyword evidence="3 13" id="KW-0820">tRNA-binding</keyword>
<keyword evidence="11 13" id="KW-0030">Aminoacyl-tRNA synthetase</keyword>
<comment type="similarity">
    <text evidence="1 13">Belongs to the class-II aminoacyl-tRNA synthetase family.</text>
</comment>
<evidence type="ECO:0000256" key="6">
    <source>
        <dbReference type="ARBA" id="ARBA00022741"/>
    </source>
</evidence>
<feature type="domain" description="Aminoacyl-transfer RNA synthetases class-II family profile" evidence="14">
    <location>
        <begin position="243"/>
        <end position="534"/>
    </location>
</feature>
<dbReference type="Gene3D" id="3.30.930.10">
    <property type="entry name" value="Bira Bifunctional Protein, Domain 2"/>
    <property type="match status" value="1"/>
</dbReference>
<dbReference type="InterPro" id="IPR036621">
    <property type="entry name" value="Anticodon-bd_dom_sf"/>
</dbReference>
<dbReference type="InterPro" id="IPR006195">
    <property type="entry name" value="aa-tRNA-synth_II"/>
</dbReference>
<evidence type="ECO:0000313" key="17">
    <source>
        <dbReference type="Proteomes" id="UP000000483"/>
    </source>
</evidence>
<dbReference type="InterPro" id="IPR004154">
    <property type="entry name" value="Anticodon-bd"/>
</dbReference>
<dbReference type="SMART" id="SM00863">
    <property type="entry name" value="tRNA_SAD"/>
    <property type="match status" value="1"/>
</dbReference>
<dbReference type="EC" id="6.1.1.3" evidence="13"/>
<dbReference type="InterPro" id="IPR033728">
    <property type="entry name" value="ThrRS_core"/>
</dbReference>
<dbReference type="InterPro" id="IPR047246">
    <property type="entry name" value="ThrRS_anticodon"/>
</dbReference>
<protein>
    <recommendedName>
        <fullName evidence="13">Threonine--tRNA ligase</fullName>
        <ecNumber evidence="13">6.1.1.3</ecNumber>
    </recommendedName>
    <alternativeName>
        <fullName evidence="13">Threonyl-tRNA synthetase</fullName>
        <shortName evidence="13">ThrRS</shortName>
    </alternativeName>
</protein>
<dbReference type="HOGENOM" id="CLU_008554_0_1_7"/>
<dbReference type="CDD" id="cd00771">
    <property type="entry name" value="ThrRS_core"/>
    <property type="match status" value="1"/>
</dbReference>
<dbReference type="GO" id="GO:0004829">
    <property type="term" value="F:threonine-tRNA ligase activity"/>
    <property type="evidence" value="ECO:0007669"/>
    <property type="project" value="UniProtKB-UniRule"/>
</dbReference>
<dbReference type="PANTHER" id="PTHR11451:SF44">
    <property type="entry name" value="THREONINE--TRNA LIGASE, CHLOROPLASTIC_MITOCHONDRIAL 2"/>
    <property type="match status" value="1"/>
</dbReference>
<dbReference type="EMBL" id="CP002629">
    <property type="protein sequence ID" value="AEB10133.1"/>
    <property type="molecule type" value="Genomic_DNA"/>
</dbReference>
<sequence length="640" mass="72861">MSVIRVQLLDGDSHQVEAGLSVGKALQLLGVARDHNVVAARVNGELVDLNSLLQIDSTVVPVAKDDPEGLQILRHSAAHIMAEAVRSLFPGVKITIGPAIENGFYYDFDPPRPFTTEDLGRIEARMWNLVEQDLPFIRREVSWQEALDYFQAQGETYKVELLQDLKDQQVSLYQQGGFVDLCRGPHIPSSGYLSAFKLTSVAGAYWRGDERNPMLQRIYGAAFATGAELDQHLHFLEEAKRRDHRRLGRELGLFSIEEEAGPGLVIYHPKGARLRLVLEDFERREHLRRGYQIVMGPTLLKLDLWKRSGHFENYRENMYFTEIEGIDYGIKPMNCLAHMLIYKSSIRSYRELPLRLFELGTVHRHERSGVLHGLTRVRQFTQDDAHILCRPDQVETEIAGVIDFVAEVMAVFGFEYEVELSTRPEKSIGSDEDWERATSALINALQTRNLPFATCEGEGAFYGPKIDIKLKDAINRRWQCATVQCDFTLPERFDLTYIGPDGNPHRPVMLHRVILGSLERFLGVLIEHYAGAFPVWLAPVQAIILPVTDRAHPFALDVARRLQAEELRVETDLRNEKLGLKIREAQLQKIPYMIIIGDREVAAQTLSVRRLDGTEIKDTPWEEFVRLLKTEGQPPRLGKT</sequence>
<evidence type="ECO:0000256" key="2">
    <source>
        <dbReference type="ARBA" id="ARBA00022490"/>
    </source>
</evidence>
<keyword evidence="17" id="KW-1185">Reference proteome</keyword>
<evidence type="ECO:0000256" key="9">
    <source>
        <dbReference type="ARBA" id="ARBA00022884"/>
    </source>
</evidence>
<evidence type="ECO:0000256" key="8">
    <source>
        <dbReference type="ARBA" id="ARBA00022840"/>
    </source>
</evidence>
<keyword evidence="9 13" id="KW-0694">RNA-binding</keyword>
<keyword evidence="8 13" id="KW-0067">ATP-binding</keyword>
<evidence type="ECO:0000256" key="3">
    <source>
        <dbReference type="ARBA" id="ARBA00022555"/>
    </source>
</evidence>
<evidence type="ECO:0000256" key="13">
    <source>
        <dbReference type="HAMAP-Rule" id="MF_00184"/>
    </source>
</evidence>
<dbReference type="InterPro" id="IPR045864">
    <property type="entry name" value="aa-tRNA-synth_II/BPL/LPL"/>
</dbReference>
<evidence type="ECO:0000259" key="15">
    <source>
        <dbReference type="PROSITE" id="PS51880"/>
    </source>
</evidence>
<dbReference type="Gene3D" id="3.40.50.800">
    <property type="entry name" value="Anticodon-binding domain"/>
    <property type="match status" value="1"/>
</dbReference>
<dbReference type="GO" id="GO:0006435">
    <property type="term" value="P:threonyl-tRNA aminoacylation"/>
    <property type="evidence" value="ECO:0007669"/>
    <property type="project" value="UniProtKB-UniRule"/>
</dbReference>
<dbReference type="Gene3D" id="3.30.980.10">
    <property type="entry name" value="Threonyl-trna Synthetase, Chain A, domain 2"/>
    <property type="match status" value="1"/>
</dbReference>
<dbReference type="InterPro" id="IPR004095">
    <property type="entry name" value="TGS"/>
</dbReference>
<reference evidence="16 17" key="1">
    <citation type="journal article" date="2011" name="Stand. Genomic Sci.">
        <title>Complete genome sequence of the acetate-degrading sulfate reducer Desulfobacca acetoxidans type strain (ASRB2).</title>
        <authorList>
            <person name="Goker M."/>
            <person name="Teshima H."/>
            <person name="Lapidus A."/>
            <person name="Nolan M."/>
            <person name="Lucas S."/>
            <person name="Hammon N."/>
            <person name="Deshpande S."/>
            <person name="Cheng J.F."/>
            <person name="Tapia R."/>
            <person name="Han C."/>
            <person name="Goodwin L."/>
            <person name="Pitluck S."/>
            <person name="Huntemann M."/>
            <person name="Liolios K."/>
            <person name="Ivanova N."/>
            <person name="Pagani I."/>
            <person name="Mavromatis K."/>
            <person name="Ovchinikova G."/>
            <person name="Pati A."/>
            <person name="Chen A."/>
            <person name="Palaniappan K."/>
            <person name="Land M."/>
            <person name="Hauser L."/>
            <person name="Brambilla E.M."/>
            <person name="Rohde M."/>
            <person name="Spring S."/>
            <person name="Detter J.C."/>
            <person name="Woyke T."/>
            <person name="Bristow J."/>
            <person name="Eisen J.A."/>
            <person name="Markowitz V."/>
            <person name="Hugenholtz P."/>
            <person name="Kyrpides N.C."/>
            <person name="Klenk H.P."/>
        </authorList>
    </citation>
    <scope>NUCLEOTIDE SEQUENCE [LARGE SCALE GENOMIC DNA]</scope>
    <source>
        <strain evidence="17">ATCC 700848 / DSM 11109 / ASRB2</strain>
    </source>
</reference>
<accession>F2NFL4</accession>
<dbReference type="Pfam" id="PF03129">
    <property type="entry name" value="HGTP_anticodon"/>
    <property type="match status" value="1"/>
</dbReference>
<dbReference type="InterPro" id="IPR018163">
    <property type="entry name" value="Thr/Ala-tRNA-synth_IIc_edit"/>
</dbReference>
<keyword evidence="5 13" id="KW-0479">Metal-binding</keyword>
<evidence type="ECO:0000256" key="10">
    <source>
        <dbReference type="ARBA" id="ARBA00022917"/>
    </source>
</evidence>
<feature type="binding site" evidence="13">
    <location>
        <position position="511"/>
    </location>
    <ligand>
        <name>Zn(2+)</name>
        <dbReference type="ChEBI" id="CHEBI:29105"/>
        <note>catalytic</note>
    </ligand>
</feature>
<evidence type="ECO:0000256" key="5">
    <source>
        <dbReference type="ARBA" id="ARBA00022723"/>
    </source>
</evidence>
<dbReference type="Pfam" id="PF07973">
    <property type="entry name" value="tRNA_SAD"/>
    <property type="match status" value="1"/>
</dbReference>
<dbReference type="GO" id="GO:0000049">
    <property type="term" value="F:tRNA binding"/>
    <property type="evidence" value="ECO:0007669"/>
    <property type="project" value="UniProtKB-KW"/>
</dbReference>
<comment type="catalytic activity">
    <reaction evidence="12 13">
        <text>tRNA(Thr) + L-threonine + ATP = L-threonyl-tRNA(Thr) + AMP + diphosphate + H(+)</text>
        <dbReference type="Rhea" id="RHEA:24624"/>
        <dbReference type="Rhea" id="RHEA-COMP:9670"/>
        <dbReference type="Rhea" id="RHEA-COMP:9704"/>
        <dbReference type="ChEBI" id="CHEBI:15378"/>
        <dbReference type="ChEBI" id="CHEBI:30616"/>
        <dbReference type="ChEBI" id="CHEBI:33019"/>
        <dbReference type="ChEBI" id="CHEBI:57926"/>
        <dbReference type="ChEBI" id="CHEBI:78442"/>
        <dbReference type="ChEBI" id="CHEBI:78534"/>
        <dbReference type="ChEBI" id="CHEBI:456215"/>
        <dbReference type="EC" id="6.1.1.3"/>
    </reaction>
</comment>
<feature type="region of interest" description="Catalytic" evidence="13">
    <location>
        <begin position="243"/>
        <end position="534"/>
    </location>
</feature>
<dbReference type="PRINTS" id="PR01047">
    <property type="entry name" value="TRNASYNTHTHR"/>
</dbReference>
<proteinExistence type="inferred from homology"/>
<dbReference type="FunFam" id="3.30.980.10:FF:000005">
    <property type="entry name" value="Threonyl-tRNA synthetase, mitochondrial"/>
    <property type="match status" value="1"/>
</dbReference>
<keyword evidence="2 13" id="KW-0963">Cytoplasm</keyword>
<dbReference type="FunFam" id="3.30.54.20:FF:000002">
    <property type="entry name" value="Threonine--tRNA ligase"/>
    <property type="match status" value="1"/>
</dbReference>
<evidence type="ECO:0000256" key="7">
    <source>
        <dbReference type="ARBA" id="ARBA00022833"/>
    </source>
</evidence>
<keyword evidence="10 13" id="KW-0648">Protein biosynthesis</keyword>
<dbReference type="HAMAP" id="MF_00184">
    <property type="entry name" value="Thr_tRNA_synth"/>
    <property type="match status" value="1"/>
</dbReference>
<dbReference type="PROSITE" id="PS50862">
    <property type="entry name" value="AA_TRNA_LIGASE_II"/>
    <property type="match status" value="1"/>
</dbReference>
<dbReference type="STRING" id="880072.Desac_2309"/>
<name>F2NFL4_DESAR</name>
<keyword evidence="7 13" id="KW-0862">Zinc</keyword>
<organism evidence="16 17">
    <name type="scientific">Desulfobacca acetoxidans (strain ATCC 700848 / DSM 11109 / ASRB2)</name>
    <dbReference type="NCBI Taxonomy" id="880072"/>
    <lineage>
        <taxon>Bacteria</taxon>
        <taxon>Pseudomonadati</taxon>
        <taxon>Thermodesulfobacteriota</taxon>
        <taxon>Desulfobaccia</taxon>
        <taxon>Desulfobaccales</taxon>
        <taxon>Desulfobaccaceae</taxon>
        <taxon>Desulfobacca</taxon>
    </lineage>
</organism>
<dbReference type="GO" id="GO:0005829">
    <property type="term" value="C:cytosol"/>
    <property type="evidence" value="ECO:0007669"/>
    <property type="project" value="TreeGrafter"/>
</dbReference>
<feature type="domain" description="TGS" evidence="15">
    <location>
        <begin position="1"/>
        <end position="63"/>
    </location>
</feature>
<feature type="binding site" evidence="13">
    <location>
        <position position="386"/>
    </location>
    <ligand>
        <name>Zn(2+)</name>
        <dbReference type="ChEBI" id="CHEBI:29105"/>
        <note>catalytic</note>
    </ligand>
</feature>
<evidence type="ECO:0000256" key="4">
    <source>
        <dbReference type="ARBA" id="ARBA00022598"/>
    </source>
</evidence>
<evidence type="ECO:0000313" key="16">
    <source>
        <dbReference type="EMBL" id="AEB10133.1"/>
    </source>
</evidence>
<evidence type="ECO:0000256" key="1">
    <source>
        <dbReference type="ARBA" id="ARBA00008226"/>
    </source>
</evidence>
<dbReference type="RefSeq" id="WP_013707242.1">
    <property type="nucleotide sequence ID" value="NC_015388.1"/>
</dbReference>
<dbReference type="InterPro" id="IPR002314">
    <property type="entry name" value="aa-tRNA-synt_IIb"/>
</dbReference>
<evidence type="ECO:0000256" key="12">
    <source>
        <dbReference type="ARBA" id="ARBA00049515"/>
    </source>
</evidence>
<reference evidence="17" key="2">
    <citation type="submission" date="2011-03" db="EMBL/GenBank/DDBJ databases">
        <title>The complete genome of Desulfobacca acetoxidans DSM 11109.</title>
        <authorList>
            <consortium name="US DOE Joint Genome Institute (JGI-PGF)"/>
            <person name="Lucas S."/>
            <person name="Copeland A."/>
            <person name="Lapidus A."/>
            <person name="Bruce D."/>
            <person name="Goodwin L."/>
            <person name="Pitluck S."/>
            <person name="Peters L."/>
            <person name="Kyrpides N."/>
            <person name="Mavromatis K."/>
            <person name="Ivanova N."/>
            <person name="Ovchinnikova G."/>
            <person name="Teshima H."/>
            <person name="Detter J.C."/>
            <person name="Han C."/>
            <person name="Land M."/>
            <person name="Hauser L."/>
            <person name="Markowitz V."/>
            <person name="Cheng J.-F."/>
            <person name="Hugenholtz P."/>
            <person name="Woyke T."/>
            <person name="Wu D."/>
            <person name="Spring S."/>
            <person name="Schueler E."/>
            <person name="Brambilla E."/>
            <person name="Klenk H.-P."/>
            <person name="Eisen J.A."/>
        </authorList>
    </citation>
    <scope>NUCLEOTIDE SEQUENCE [LARGE SCALE GENOMIC DNA]</scope>
    <source>
        <strain evidence="17">ATCC 700848 / DSM 11109 / ASRB2</strain>
    </source>
</reference>
<evidence type="ECO:0000259" key="14">
    <source>
        <dbReference type="PROSITE" id="PS50862"/>
    </source>
</evidence>
<keyword evidence="6 13" id="KW-0547">Nucleotide-binding</keyword>
<dbReference type="AlphaFoldDB" id="F2NFL4"/>